<feature type="compositionally biased region" description="Polar residues" evidence="6">
    <location>
        <begin position="134"/>
        <end position="144"/>
    </location>
</feature>
<dbReference type="AlphaFoldDB" id="A0A834ZJZ2"/>
<keyword evidence="3 5" id="KW-0067">ATP-binding</keyword>
<sequence length="912" mass="101925">MEPKTTPKCPQTVTIRRNPPRKAKATPSASAAAIPFSSSSSSAIKDIPSFPLEEILSIDVPQIPPLDLSKPSKDDEGCETLRIFLRIRPLKPNQSAKKKSNGVHGTRPRSKRASPQTEANKNTKKNGSFLAVNDSRSVTLTPPSALQDPKRIKTETYDGFTHVFSPDSSQSEVYEKMMDSLVEDFIRGKSGMLVALGPTGSGKTHTVFGSPREPGMVPLALRRIFSWTDESGSELPRYFYLSMFEIYAERGKGERIYDLSPNGADLCLQQSTVKGLQEVMVSDVAQAESLIARGMLKRVTAMTNANSQSSRSQCIINIRSAPNMIYEEVEVPPNNAVLTIVDLAGAEREKRTGNQCFDAIATKLVISSAGSKIVRKQFHQQHIDGVQSMPKREEDYLDTSFLLRQALPFMKIKFNNVEELSSLPCQKRLIHTLRRIEQPKRRKFSDLDAVINEGMGAREEQQIREKEADVVSEKLHELEPLKVSITCPKVIKSESKESALLKEEYCIDMAKNERNGQIMRDFSKAIWNALKQYKRKLEVSENEVHCLKEILTKEKTRYLELEQEMKDFKICCSCCQQISKEESSLKMGTITDSCSTGSPQPGGHGSNIVHEASMDPYYPNLRASDCKRDLKICNATVGQSQDISLQMESSDVVDTPSLCIEDFKEQNCQVNVDSCSPNLNGYECNNNLRECVESSDVVDTPPLCIEDFKEQNSQVNVDSWSPNLNGYECNNNLRECAVTTRQSQEIFLQCINQKRESFPGKKNLGVVDNSSNADVTAIGSGHSESMVSSSQSHVLVRDEDCLLMEGNKLDCEEEKKLLEPPLTEEDVTCINGCSINNVHRREPNLNSSSKPLNAEKPKRRLLPASSILLKETSGLDLEEQNEKPKTWHILLSVTFVDGSEWCITCQIAVFFE</sequence>
<dbReference type="PANTHER" id="PTHR24115">
    <property type="entry name" value="KINESIN-RELATED"/>
    <property type="match status" value="1"/>
</dbReference>
<keyword evidence="2 5" id="KW-0547">Nucleotide-binding</keyword>
<evidence type="ECO:0000259" key="7">
    <source>
        <dbReference type="PROSITE" id="PS50067"/>
    </source>
</evidence>
<feature type="region of interest" description="Disordered" evidence="6">
    <location>
        <begin position="89"/>
        <end position="146"/>
    </location>
</feature>
<feature type="domain" description="Kinesin motor" evidence="7">
    <location>
        <begin position="80"/>
        <end position="355"/>
    </location>
</feature>
<evidence type="ECO:0000256" key="3">
    <source>
        <dbReference type="ARBA" id="ARBA00022840"/>
    </source>
</evidence>
<dbReference type="SUPFAM" id="SSF52540">
    <property type="entry name" value="P-loop containing nucleoside triphosphate hydrolases"/>
    <property type="match status" value="1"/>
</dbReference>
<organism evidence="8 9">
    <name type="scientific">Tetracentron sinense</name>
    <name type="common">Spur-leaf</name>
    <dbReference type="NCBI Taxonomy" id="13715"/>
    <lineage>
        <taxon>Eukaryota</taxon>
        <taxon>Viridiplantae</taxon>
        <taxon>Streptophyta</taxon>
        <taxon>Embryophyta</taxon>
        <taxon>Tracheophyta</taxon>
        <taxon>Spermatophyta</taxon>
        <taxon>Magnoliopsida</taxon>
        <taxon>Trochodendrales</taxon>
        <taxon>Trochodendraceae</taxon>
        <taxon>Tetracentron</taxon>
    </lineage>
</organism>
<proteinExistence type="inferred from homology"/>
<dbReference type="OrthoDB" id="123929at2759"/>
<comment type="caution">
    <text evidence="8">The sequence shown here is derived from an EMBL/GenBank/DDBJ whole genome shotgun (WGS) entry which is preliminary data.</text>
</comment>
<dbReference type="InterPro" id="IPR027640">
    <property type="entry name" value="Kinesin-like_fam"/>
</dbReference>
<comment type="similarity">
    <text evidence="5">Belongs to the TRAFAC class myosin-kinesin ATPase superfamily. Kinesin family.</text>
</comment>
<dbReference type="InterPro" id="IPR027417">
    <property type="entry name" value="P-loop_NTPase"/>
</dbReference>
<evidence type="ECO:0000313" key="9">
    <source>
        <dbReference type="Proteomes" id="UP000655225"/>
    </source>
</evidence>
<dbReference type="InterPro" id="IPR036961">
    <property type="entry name" value="Kinesin_motor_dom_sf"/>
</dbReference>
<feature type="binding site" evidence="5">
    <location>
        <begin position="197"/>
        <end position="204"/>
    </location>
    <ligand>
        <name>ATP</name>
        <dbReference type="ChEBI" id="CHEBI:30616"/>
    </ligand>
</feature>
<dbReference type="GO" id="GO:0008017">
    <property type="term" value="F:microtubule binding"/>
    <property type="evidence" value="ECO:0007669"/>
    <property type="project" value="InterPro"/>
</dbReference>
<evidence type="ECO:0000256" key="5">
    <source>
        <dbReference type="PROSITE-ProRule" id="PRU00283"/>
    </source>
</evidence>
<dbReference type="GO" id="GO:0016887">
    <property type="term" value="F:ATP hydrolysis activity"/>
    <property type="evidence" value="ECO:0007669"/>
    <property type="project" value="TreeGrafter"/>
</dbReference>
<dbReference type="GO" id="GO:0005524">
    <property type="term" value="F:ATP binding"/>
    <property type="evidence" value="ECO:0007669"/>
    <property type="project" value="UniProtKB-UniRule"/>
</dbReference>
<protein>
    <recommendedName>
        <fullName evidence="7">Kinesin motor domain-containing protein</fullName>
    </recommendedName>
</protein>
<feature type="compositionally biased region" description="Basic residues" evidence="6">
    <location>
        <begin position="96"/>
        <end position="112"/>
    </location>
</feature>
<dbReference type="GO" id="GO:0007018">
    <property type="term" value="P:microtubule-based movement"/>
    <property type="evidence" value="ECO:0007669"/>
    <property type="project" value="InterPro"/>
</dbReference>
<dbReference type="GO" id="GO:0005871">
    <property type="term" value="C:kinesin complex"/>
    <property type="evidence" value="ECO:0007669"/>
    <property type="project" value="TreeGrafter"/>
</dbReference>
<dbReference type="GO" id="GO:0005634">
    <property type="term" value="C:nucleus"/>
    <property type="evidence" value="ECO:0007669"/>
    <property type="project" value="TreeGrafter"/>
</dbReference>
<dbReference type="GO" id="GO:0003777">
    <property type="term" value="F:microtubule motor activity"/>
    <property type="evidence" value="ECO:0007669"/>
    <property type="project" value="InterPro"/>
</dbReference>
<evidence type="ECO:0000313" key="8">
    <source>
        <dbReference type="EMBL" id="KAF8406598.1"/>
    </source>
</evidence>
<dbReference type="SMART" id="SM00129">
    <property type="entry name" value="KISc"/>
    <property type="match status" value="1"/>
</dbReference>
<evidence type="ECO:0000256" key="4">
    <source>
        <dbReference type="ARBA" id="ARBA00023175"/>
    </source>
</evidence>
<dbReference type="PROSITE" id="PS50067">
    <property type="entry name" value="KINESIN_MOTOR_2"/>
    <property type="match status" value="1"/>
</dbReference>
<gene>
    <name evidence="8" type="ORF">HHK36_008686</name>
</gene>
<dbReference type="OMA" id="DREHIIM"/>
<dbReference type="PANTHER" id="PTHR24115:SF1008">
    <property type="entry name" value="KINESIN-LIKE PROTEIN SUBITO"/>
    <property type="match status" value="1"/>
</dbReference>
<accession>A0A834ZJZ2</accession>
<dbReference type="InterPro" id="IPR001752">
    <property type="entry name" value="Kinesin_motor_dom"/>
</dbReference>
<keyword evidence="1" id="KW-0493">Microtubule</keyword>
<evidence type="ECO:0000256" key="2">
    <source>
        <dbReference type="ARBA" id="ARBA00022741"/>
    </source>
</evidence>
<evidence type="ECO:0000256" key="1">
    <source>
        <dbReference type="ARBA" id="ARBA00022701"/>
    </source>
</evidence>
<keyword evidence="9" id="KW-1185">Reference proteome</keyword>
<feature type="region of interest" description="Disordered" evidence="6">
    <location>
        <begin position="1"/>
        <end position="43"/>
    </location>
</feature>
<dbReference type="PRINTS" id="PR00380">
    <property type="entry name" value="KINESINHEAVY"/>
</dbReference>
<name>A0A834ZJZ2_TETSI</name>
<dbReference type="EMBL" id="JABCRI010000005">
    <property type="protein sequence ID" value="KAF8406598.1"/>
    <property type="molecule type" value="Genomic_DNA"/>
</dbReference>
<dbReference type="Gene3D" id="3.40.850.10">
    <property type="entry name" value="Kinesin motor domain"/>
    <property type="match status" value="1"/>
</dbReference>
<keyword evidence="4 5" id="KW-0505">Motor protein</keyword>
<evidence type="ECO:0000256" key="6">
    <source>
        <dbReference type="SAM" id="MobiDB-lite"/>
    </source>
</evidence>
<dbReference type="GO" id="GO:0005874">
    <property type="term" value="C:microtubule"/>
    <property type="evidence" value="ECO:0007669"/>
    <property type="project" value="UniProtKB-KW"/>
</dbReference>
<dbReference type="Proteomes" id="UP000655225">
    <property type="component" value="Unassembled WGS sequence"/>
</dbReference>
<dbReference type="Pfam" id="PF00225">
    <property type="entry name" value="Kinesin"/>
    <property type="match status" value="1"/>
</dbReference>
<reference evidence="8 9" key="1">
    <citation type="submission" date="2020-04" db="EMBL/GenBank/DDBJ databases">
        <title>Plant Genome Project.</title>
        <authorList>
            <person name="Zhang R.-G."/>
        </authorList>
    </citation>
    <scope>NUCLEOTIDE SEQUENCE [LARGE SCALE GENOMIC DNA]</scope>
    <source>
        <strain evidence="8">YNK0</strain>
        <tissue evidence="8">Leaf</tissue>
    </source>
</reference>
<feature type="compositionally biased region" description="Low complexity" evidence="6">
    <location>
        <begin position="25"/>
        <end position="43"/>
    </location>
</feature>